<organism evidence="1">
    <name type="scientific">hydrothermal vent metagenome</name>
    <dbReference type="NCBI Taxonomy" id="652676"/>
    <lineage>
        <taxon>unclassified sequences</taxon>
        <taxon>metagenomes</taxon>
        <taxon>ecological metagenomes</taxon>
    </lineage>
</organism>
<dbReference type="AlphaFoldDB" id="A0A3B0Z4A1"/>
<evidence type="ECO:0000313" key="1">
    <source>
        <dbReference type="EMBL" id="VAW75526.1"/>
    </source>
</evidence>
<proteinExistence type="predicted"/>
<accession>A0A3B0Z4A1</accession>
<reference evidence="1" key="1">
    <citation type="submission" date="2018-06" db="EMBL/GenBank/DDBJ databases">
        <authorList>
            <person name="Zhirakovskaya E."/>
        </authorList>
    </citation>
    <scope>NUCLEOTIDE SEQUENCE</scope>
</reference>
<dbReference type="NCBIfam" id="NF041384">
    <property type="entry name" value="YHS_seleno_dom"/>
    <property type="match status" value="1"/>
</dbReference>
<gene>
    <name evidence="1" type="ORF">MNBD_GAMMA13-1228</name>
</gene>
<name>A0A3B0Z4A1_9ZZZZ</name>
<protein>
    <recommendedName>
        <fullName evidence="2">YHS domain-containing protein</fullName>
    </recommendedName>
</protein>
<dbReference type="EMBL" id="UOFK01000081">
    <property type="protein sequence ID" value="VAW75526.1"/>
    <property type="molecule type" value="Genomic_DNA"/>
</dbReference>
<evidence type="ECO:0008006" key="2">
    <source>
        <dbReference type="Google" id="ProtNLM"/>
    </source>
</evidence>
<sequence>MMRSHALTTAKLAVLFILSIASAFAGTWNTNKANVVLDGYDVVAYRNVDKAVKGSARYATNYDGVKFYFSNAKNLAAFKENPTQYLPKYNGYCAFAVGANNAKVPANPDSFKLYNGELLVFFNDMYKGEKFNTKIPWNGDEKTLYSKAESNWKSLKNNK</sequence>